<feature type="region of interest" description="Disordered" evidence="1">
    <location>
        <begin position="1"/>
        <end position="20"/>
    </location>
</feature>
<feature type="compositionally biased region" description="Polar residues" evidence="1">
    <location>
        <begin position="167"/>
        <end position="177"/>
    </location>
</feature>
<dbReference type="EMBL" id="JANPWB010000004">
    <property type="protein sequence ID" value="KAJ1191960.1"/>
    <property type="molecule type" value="Genomic_DNA"/>
</dbReference>
<organism evidence="2 3">
    <name type="scientific">Pleurodeles waltl</name>
    <name type="common">Iberian ribbed newt</name>
    <dbReference type="NCBI Taxonomy" id="8319"/>
    <lineage>
        <taxon>Eukaryota</taxon>
        <taxon>Metazoa</taxon>
        <taxon>Chordata</taxon>
        <taxon>Craniata</taxon>
        <taxon>Vertebrata</taxon>
        <taxon>Euteleostomi</taxon>
        <taxon>Amphibia</taxon>
        <taxon>Batrachia</taxon>
        <taxon>Caudata</taxon>
        <taxon>Salamandroidea</taxon>
        <taxon>Salamandridae</taxon>
        <taxon>Pleurodelinae</taxon>
        <taxon>Pleurodeles</taxon>
    </lineage>
</organism>
<feature type="compositionally biased region" description="Low complexity" evidence="1">
    <location>
        <begin position="149"/>
        <end position="166"/>
    </location>
</feature>
<gene>
    <name evidence="2" type="ORF">NDU88_001273</name>
</gene>
<feature type="region of interest" description="Disordered" evidence="1">
    <location>
        <begin position="113"/>
        <end position="206"/>
    </location>
</feature>
<feature type="region of interest" description="Disordered" evidence="1">
    <location>
        <begin position="52"/>
        <end position="92"/>
    </location>
</feature>
<dbReference type="Proteomes" id="UP001066276">
    <property type="component" value="Chromosome 2_2"/>
</dbReference>
<evidence type="ECO:0000313" key="3">
    <source>
        <dbReference type="Proteomes" id="UP001066276"/>
    </source>
</evidence>
<sequence length="335" mass="36614">MSFLAVGSQESCTGRTIPHPVDSQSVTETISLGTYSEKVLTEIKEPLIKAAQGDDGLSGAPDSSVVTRKKSGSPISKKGLQAQRSETLTGGEAASDLYNTTATLGTEAVQYVPPKLMEGDKETERGLKPPDWAKDSSDKFYSLREESDLSSGEHSSSETDSSMSSETGNVSSRNKPTVRQLRRQRKCTKMQSGPHEGTEFSTSSGSKTLKWDYSGIRLTDIPTANGQQMDYNNMEGSTSDPISSACTVGADSGMLQSIYNSIKELQTETRIKNRLARVPTKRLHGTVRKVAKSKLCSMEERIEAFEVDVDALREQCVTQDGQLTDIIWKLEDYEN</sequence>
<comment type="caution">
    <text evidence="2">The sequence shown here is derived from an EMBL/GenBank/DDBJ whole genome shotgun (WGS) entry which is preliminary data.</text>
</comment>
<accession>A0AAV7USB2</accession>
<feature type="compositionally biased region" description="Basic and acidic residues" evidence="1">
    <location>
        <begin position="117"/>
        <end position="147"/>
    </location>
</feature>
<proteinExistence type="predicted"/>
<evidence type="ECO:0000313" key="2">
    <source>
        <dbReference type="EMBL" id="KAJ1191960.1"/>
    </source>
</evidence>
<dbReference type="AlphaFoldDB" id="A0AAV7USB2"/>
<keyword evidence="3" id="KW-1185">Reference proteome</keyword>
<name>A0AAV7USB2_PLEWA</name>
<reference evidence="2" key="1">
    <citation type="journal article" date="2022" name="bioRxiv">
        <title>Sequencing and chromosome-scale assembly of the giantPleurodeles waltlgenome.</title>
        <authorList>
            <person name="Brown T."/>
            <person name="Elewa A."/>
            <person name="Iarovenko S."/>
            <person name="Subramanian E."/>
            <person name="Araus A.J."/>
            <person name="Petzold A."/>
            <person name="Susuki M."/>
            <person name="Suzuki K.-i.T."/>
            <person name="Hayashi T."/>
            <person name="Toyoda A."/>
            <person name="Oliveira C."/>
            <person name="Osipova E."/>
            <person name="Leigh N.D."/>
            <person name="Simon A."/>
            <person name="Yun M.H."/>
        </authorList>
    </citation>
    <scope>NUCLEOTIDE SEQUENCE</scope>
    <source>
        <strain evidence="2">20211129_DDA</strain>
        <tissue evidence="2">Liver</tissue>
    </source>
</reference>
<evidence type="ECO:0000256" key="1">
    <source>
        <dbReference type="SAM" id="MobiDB-lite"/>
    </source>
</evidence>
<protein>
    <submittedName>
        <fullName evidence="2">Uncharacterized protein</fullName>
    </submittedName>
</protein>